<feature type="domain" description="VOC" evidence="1">
    <location>
        <begin position="4"/>
        <end position="148"/>
    </location>
</feature>
<dbReference type="Gene3D" id="3.10.180.10">
    <property type="entry name" value="2,3-Dihydroxybiphenyl 1,2-Dioxygenase, domain 1"/>
    <property type="match status" value="1"/>
</dbReference>
<dbReference type="InterPro" id="IPR037523">
    <property type="entry name" value="VOC_core"/>
</dbReference>
<name>A0ABT2I937_9SPHN</name>
<evidence type="ECO:0000259" key="1">
    <source>
        <dbReference type="PROSITE" id="PS51819"/>
    </source>
</evidence>
<sequence length="159" mass="18466">MLEGMHYQNAYICDDLEAGIDLFRGRGLTKEPIIIPVDQTVLTPEGPKRQKGRICFIWIGDLQYELIENEIDEVGIYANCLSNGGPLRFHHICFRIDDWDDFRARADQQEFPVAMERDLSGDADGTGLKFLYLDARKVFGHYLEYTWMPDAMWQQIRAM</sequence>
<dbReference type="RefSeq" id="WP_260047073.1">
    <property type="nucleotide sequence ID" value="NZ_JANZXA010000011.1"/>
</dbReference>
<dbReference type="Proteomes" id="UP001165583">
    <property type="component" value="Unassembled WGS sequence"/>
</dbReference>
<comment type="caution">
    <text evidence="2">The sequence shown here is derived from an EMBL/GenBank/DDBJ whole genome shotgun (WGS) entry which is preliminary data.</text>
</comment>
<dbReference type="EMBL" id="JANZXA010000011">
    <property type="protein sequence ID" value="MCT2401052.1"/>
    <property type="molecule type" value="Genomic_DNA"/>
</dbReference>
<protein>
    <submittedName>
        <fullName evidence="2">VOC family protein</fullName>
    </submittedName>
</protein>
<dbReference type="InterPro" id="IPR029068">
    <property type="entry name" value="Glyas_Bleomycin-R_OHBP_Dase"/>
</dbReference>
<evidence type="ECO:0000313" key="3">
    <source>
        <dbReference type="Proteomes" id="UP001165583"/>
    </source>
</evidence>
<reference evidence="2" key="1">
    <citation type="submission" date="2022-09" db="EMBL/GenBank/DDBJ databases">
        <title>Novosphingobium sp. Nov., a polycyclic aromatic hydrocarbon-degrading bacterium isolated form mangrove sediments in HongKong.</title>
        <authorList>
            <person name="Hu Z."/>
        </authorList>
    </citation>
    <scope>NUCLEOTIDE SEQUENCE</scope>
    <source>
        <strain evidence="2">HK4-1</strain>
    </source>
</reference>
<dbReference type="SUPFAM" id="SSF54593">
    <property type="entry name" value="Glyoxalase/Bleomycin resistance protein/Dihydroxybiphenyl dioxygenase"/>
    <property type="match status" value="1"/>
</dbReference>
<gene>
    <name evidence="2" type="ORF">NZK81_16000</name>
</gene>
<organism evidence="2 3">
    <name type="scientific">Novosphingobium mangrovi</name>
    <name type="common">ex Huang et al. 2023</name>
    <dbReference type="NCBI Taxonomy" id="2976432"/>
    <lineage>
        <taxon>Bacteria</taxon>
        <taxon>Pseudomonadati</taxon>
        <taxon>Pseudomonadota</taxon>
        <taxon>Alphaproteobacteria</taxon>
        <taxon>Sphingomonadales</taxon>
        <taxon>Sphingomonadaceae</taxon>
        <taxon>Novosphingobium</taxon>
    </lineage>
</organism>
<evidence type="ECO:0000313" key="2">
    <source>
        <dbReference type="EMBL" id="MCT2401052.1"/>
    </source>
</evidence>
<accession>A0ABT2I937</accession>
<keyword evidence="3" id="KW-1185">Reference proteome</keyword>
<proteinExistence type="predicted"/>
<dbReference type="PROSITE" id="PS51819">
    <property type="entry name" value="VOC"/>
    <property type="match status" value="1"/>
</dbReference>
<dbReference type="Pfam" id="PF13669">
    <property type="entry name" value="Glyoxalase_4"/>
    <property type="match status" value="1"/>
</dbReference>